<dbReference type="InterPro" id="IPR027417">
    <property type="entry name" value="P-loop_NTPase"/>
</dbReference>
<dbReference type="GO" id="GO:0006310">
    <property type="term" value="P:DNA recombination"/>
    <property type="evidence" value="ECO:0007669"/>
    <property type="project" value="InterPro"/>
</dbReference>
<protein>
    <submittedName>
        <fullName evidence="9">Primosomal protein N</fullName>
    </submittedName>
</protein>
<evidence type="ECO:0000256" key="4">
    <source>
        <dbReference type="ARBA" id="ARBA00022741"/>
    </source>
</evidence>
<dbReference type="GO" id="GO:0043138">
    <property type="term" value="F:3'-5' DNA helicase activity"/>
    <property type="evidence" value="ECO:0007669"/>
    <property type="project" value="TreeGrafter"/>
</dbReference>
<keyword evidence="3" id="KW-0479">Metal-binding</keyword>
<dbReference type="Gene3D" id="3.40.1440.60">
    <property type="entry name" value="PriA, 3(prime) DNA-binding domain"/>
    <property type="match status" value="1"/>
</dbReference>
<dbReference type="EMBL" id="MHTA01000007">
    <property type="protein sequence ID" value="OHA54611.1"/>
    <property type="molecule type" value="Genomic_DNA"/>
</dbReference>
<accession>A0A1G2Q442</accession>
<dbReference type="GO" id="GO:0005524">
    <property type="term" value="F:ATP binding"/>
    <property type="evidence" value="ECO:0007669"/>
    <property type="project" value="UniProtKB-KW"/>
</dbReference>
<dbReference type="GO" id="GO:0003677">
    <property type="term" value="F:DNA binding"/>
    <property type="evidence" value="ECO:0007669"/>
    <property type="project" value="UniProtKB-KW"/>
</dbReference>
<reference evidence="9 10" key="1">
    <citation type="journal article" date="2016" name="Nat. Commun.">
        <title>Thousands of microbial genomes shed light on interconnected biogeochemical processes in an aquifer system.</title>
        <authorList>
            <person name="Anantharaman K."/>
            <person name="Brown C.T."/>
            <person name="Hug L.A."/>
            <person name="Sharon I."/>
            <person name="Castelle C.J."/>
            <person name="Probst A.J."/>
            <person name="Thomas B.C."/>
            <person name="Singh A."/>
            <person name="Wilkins M.J."/>
            <person name="Karaoz U."/>
            <person name="Brodie E.L."/>
            <person name="Williams K.H."/>
            <person name="Hubbard S.S."/>
            <person name="Banfield J.F."/>
        </authorList>
    </citation>
    <scope>NUCLEOTIDE SEQUENCE [LARGE SCALE GENOMIC DNA]</scope>
</reference>
<proteinExistence type="predicted"/>
<evidence type="ECO:0000256" key="7">
    <source>
        <dbReference type="ARBA" id="ARBA00023125"/>
    </source>
</evidence>
<gene>
    <name evidence="9" type="ORF">A2Z62_00475</name>
</gene>
<keyword evidence="7" id="KW-0238">DNA-binding</keyword>
<evidence type="ECO:0000256" key="5">
    <source>
        <dbReference type="ARBA" id="ARBA00022833"/>
    </source>
</evidence>
<organism evidence="9 10">
    <name type="scientific">Candidatus Terrybacteria bacterium RIFCSPLOWO2_02_42_20</name>
    <dbReference type="NCBI Taxonomy" id="1802370"/>
    <lineage>
        <taxon>Bacteria</taxon>
        <taxon>Candidatus Terryibacteriota</taxon>
    </lineage>
</organism>
<dbReference type="STRING" id="1802370.A2Z62_00475"/>
<sequence>MKIIDVIPIAKGIPQEKLSYFTSKDVSIGALVSVPIRKKEIPAIVSAVSDAKESKTSLKNSDFSIKPVKSVISANFITPEFLEACQKISEYYLSAPGSIIKDFVPQAILEGDFGSATSKMTAQTGNGREILVIQSNLEERIQRYKSIIREELAKNKSVFLCRPTAADMENIAVELGRGIEKYVFVLFGKMPKKKMVEEWKKIVEEKHPVLIIATKSFLSLPRRDFGAIIIDQESSSAYKNQKKPYTDARKAAEIISDKIKARLIFGDELIRTETFYRQEAGEFSPSFDRRARLVSSAEQIIIDAKEHFEEKKTTGRKFVSTPQLVRIMDEAAAGNEKIIIFANRKGYNPTTICADCHRTILCGKCDAPVVMRKTNLKNFTQRCHKCLSELPAPDRCPYCKSWRLESYGIGTQMVAEEMRGFFPDAKIFEMDSDSVPNEKTGKKVAEEFLSPPAEQVGGGGILVGTEMIFSYINRPVDRVVAISVDGLFTLPEFKINEKVFHLLLKLKLLAKKSFIIQTRFPEMPIFDNVLRGNISEFYKGEIASRKTFQYPPFKLLIKITKEEKNESQLNKETETLQKILDEWKPASYSAFIPKVKNLHIKHVLLKIDPSSWPLKQEKLSRILSSLPPSWKIDIGP</sequence>
<dbReference type="PANTHER" id="PTHR30580">
    <property type="entry name" value="PRIMOSOMAL PROTEIN N"/>
    <property type="match status" value="1"/>
</dbReference>
<evidence type="ECO:0000256" key="1">
    <source>
        <dbReference type="ARBA" id="ARBA00022515"/>
    </source>
</evidence>
<evidence type="ECO:0000313" key="10">
    <source>
        <dbReference type="Proteomes" id="UP000177649"/>
    </source>
</evidence>
<keyword evidence="1" id="KW-0639">Primosome</keyword>
<evidence type="ECO:0000313" key="9">
    <source>
        <dbReference type="EMBL" id="OHA54611.1"/>
    </source>
</evidence>
<evidence type="ECO:0000256" key="2">
    <source>
        <dbReference type="ARBA" id="ARBA00022705"/>
    </source>
</evidence>
<feature type="domain" description="Primosomal protein N' 3' DNA-binding" evidence="8">
    <location>
        <begin position="23"/>
        <end position="105"/>
    </location>
</feature>
<evidence type="ECO:0000256" key="6">
    <source>
        <dbReference type="ARBA" id="ARBA00022840"/>
    </source>
</evidence>
<dbReference type="Pfam" id="PF17764">
    <property type="entry name" value="PriA_3primeBD"/>
    <property type="match status" value="1"/>
</dbReference>
<dbReference type="InterPro" id="IPR005259">
    <property type="entry name" value="PriA"/>
</dbReference>
<dbReference type="InterPro" id="IPR042115">
    <property type="entry name" value="PriA_3primeBD_sf"/>
</dbReference>
<dbReference type="NCBIfam" id="TIGR00595">
    <property type="entry name" value="priA"/>
    <property type="match status" value="1"/>
</dbReference>
<dbReference type="Gene3D" id="3.40.50.300">
    <property type="entry name" value="P-loop containing nucleotide triphosphate hydrolases"/>
    <property type="match status" value="1"/>
</dbReference>
<comment type="caution">
    <text evidence="9">The sequence shown here is derived from an EMBL/GenBank/DDBJ whole genome shotgun (WGS) entry which is preliminary data.</text>
</comment>
<keyword evidence="2" id="KW-0235">DNA replication</keyword>
<keyword evidence="6" id="KW-0067">ATP-binding</keyword>
<dbReference type="PANTHER" id="PTHR30580:SF0">
    <property type="entry name" value="PRIMOSOMAL PROTEIN N"/>
    <property type="match status" value="1"/>
</dbReference>
<dbReference type="AlphaFoldDB" id="A0A1G2Q442"/>
<dbReference type="Proteomes" id="UP000177649">
    <property type="component" value="Unassembled WGS sequence"/>
</dbReference>
<keyword evidence="5" id="KW-0862">Zinc</keyword>
<dbReference type="InterPro" id="IPR041222">
    <property type="entry name" value="PriA_3primeBD"/>
</dbReference>
<dbReference type="GO" id="GO:0006302">
    <property type="term" value="P:double-strand break repair"/>
    <property type="evidence" value="ECO:0007669"/>
    <property type="project" value="InterPro"/>
</dbReference>
<dbReference type="GO" id="GO:0006270">
    <property type="term" value="P:DNA replication initiation"/>
    <property type="evidence" value="ECO:0007669"/>
    <property type="project" value="TreeGrafter"/>
</dbReference>
<keyword evidence="4" id="KW-0547">Nucleotide-binding</keyword>
<evidence type="ECO:0000256" key="3">
    <source>
        <dbReference type="ARBA" id="ARBA00022723"/>
    </source>
</evidence>
<feature type="non-terminal residue" evidence="9">
    <location>
        <position position="636"/>
    </location>
</feature>
<evidence type="ECO:0000259" key="8">
    <source>
        <dbReference type="Pfam" id="PF17764"/>
    </source>
</evidence>
<name>A0A1G2Q442_9BACT</name>